<evidence type="ECO:0000256" key="2">
    <source>
        <dbReference type="SAM" id="Phobius"/>
    </source>
</evidence>
<protein>
    <recommendedName>
        <fullName evidence="4">VCBS repeat-containing protein</fullName>
    </recommendedName>
</protein>
<evidence type="ECO:0008006" key="4">
    <source>
        <dbReference type="Google" id="ProtNLM"/>
    </source>
</evidence>
<keyword evidence="2" id="KW-0472">Membrane</keyword>
<feature type="transmembrane region" description="Helical" evidence="2">
    <location>
        <begin position="34"/>
        <end position="52"/>
    </location>
</feature>
<dbReference type="AlphaFoldDB" id="A0A382R154"/>
<gene>
    <name evidence="3" type="ORF">METZ01_LOCUS343746</name>
</gene>
<organism evidence="3">
    <name type="scientific">marine metagenome</name>
    <dbReference type="NCBI Taxonomy" id="408172"/>
    <lineage>
        <taxon>unclassified sequences</taxon>
        <taxon>metagenomes</taxon>
        <taxon>ecological metagenomes</taxon>
    </lineage>
</organism>
<feature type="non-terminal residue" evidence="3">
    <location>
        <position position="1"/>
    </location>
</feature>
<dbReference type="InterPro" id="IPR028994">
    <property type="entry name" value="Integrin_alpha_N"/>
</dbReference>
<accession>A0A382R154</accession>
<evidence type="ECO:0000313" key="3">
    <source>
        <dbReference type="EMBL" id="SVC90892.1"/>
    </source>
</evidence>
<feature type="compositionally biased region" description="Basic residues" evidence="1">
    <location>
        <begin position="16"/>
        <end position="29"/>
    </location>
</feature>
<keyword evidence="2" id="KW-0812">Transmembrane</keyword>
<sequence length="326" mass="36469">DSNSARQPLSRDVDRRRVKPRSKAPTRRGTKNKLIMALIAVPLIVVLLALVIPGDIHENTPTTPTATFEKRDGAVIRALVAAEETYLNLSPKMKVLSKGLLDLRLPGPTADAKSVFSPTVTTVDLDLKPAATPTGPSAFESHPWPVAALSKQTDRVDLWRPMLDEISFFEHAKVEIISGDHPEGNMLRYEAKGGFEALARMKSDQWRSFEGRMELTWEHSRTGGGRGWQITSWKTTEMNWRASPRRLFVEALDTAMHESQEASMLRRSLHYEATVKHYREGTTQLPHPYFAPISANQKEGIAVADVNGDGFDDIYITMRLGKNMLL</sequence>
<dbReference type="SUPFAM" id="SSF69318">
    <property type="entry name" value="Integrin alpha N-terminal domain"/>
    <property type="match status" value="1"/>
</dbReference>
<dbReference type="EMBL" id="UINC01118036">
    <property type="protein sequence ID" value="SVC90892.1"/>
    <property type="molecule type" value="Genomic_DNA"/>
</dbReference>
<reference evidence="3" key="1">
    <citation type="submission" date="2018-05" db="EMBL/GenBank/DDBJ databases">
        <authorList>
            <person name="Lanie J.A."/>
            <person name="Ng W.-L."/>
            <person name="Kazmierczak K.M."/>
            <person name="Andrzejewski T.M."/>
            <person name="Davidsen T.M."/>
            <person name="Wayne K.J."/>
            <person name="Tettelin H."/>
            <person name="Glass J.I."/>
            <person name="Rusch D."/>
            <person name="Podicherti R."/>
            <person name="Tsui H.-C.T."/>
            <person name="Winkler M.E."/>
        </authorList>
    </citation>
    <scope>NUCLEOTIDE SEQUENCE</scope>
</reference>
<feature type="region of interest" description="Disordered" evidence="1">
    <location>
        <begin position="1"/>
        <end position="29"/>
    </location>
</feature>
<name>A0A382R154_9ZZZZ</name>
<feature type="non-terminal residue" evidence="3">
    <location>
        <position position="326"/>
    </location>
</feature>
<evidence type="ECO:0000256" key="1">
    <source>
        <dbReference type="SAM" id="MobiDB-lite"/>
    </source>
</evidence>
<keyword evidence="2" id="KW-1133">Transmembrane helix</keyword>
<proteinExistence type="predicted"/>